<protein>
    <submittedName>
        <fullName evidence="2">Glycogen debranching N-terminal domain-containing protein</fullName>
    </submittedName>
</protein>
<evidence type="ECO:0000313" key="3">
    <source>
        <dbReference type="Proteomes" id="UP001589894"/>
    </source>
</evidence>
<feature type="domain" description="Putative glycogen debranching enzyme N-terminal" evidence="1">
    <location>
        <begin position="14"/>
        <end position="196"/>
    </location>
</feature>
<dbReference type="RefSeq" id="WP_377344091.1">
    <property type="nucleotide sequence ID" value="NZ_JBHLUE010000036.1"/>
</dbReference>
<dbReference type="InterPro" id="IPR008928">
    <property type="entry name" value="6-hairpin_glycosidase_sf"/>
</dbReference>
<keyword evidence="3" id="KW-1185">Reference proteome</keyword>
<organism evidence="2 3">
    <name type="scientific">Plantactinospora siamensis</name>
    <dbReference type="NCBI Taxonomy" id="555372"/>
    <lineage>
        <taxon>Bacteria</taxon>
        <taxon>Bacillati</taxon>
        <taxon>Actinomycetota</taxon>
        <taxon>Actinomycetes</taxon>
        <taxon>Micromonosporales</taxon>
        <taxon>Micromonosporaceae</taxon>
        <taxon>Plantactinospora</taxon>
    </lineage>
</organism>
<comment type="caution">
    <text evidence="2">The sequence shown here is derived from an EMBL/GenBank/DDBJ whole genome shotgun (WGS) entry which is preliminary data.</text>
</comment>
<dbReference type="SUPFAM" id="SSF48208">
    <property type="entry name" value="Six-hairpin glycosidases"/>
    <property type="match status" value="1"/>
</dbReference>
<gene>
    <name evidence="2" type="ORF">ACFFHU_31000</name>
</gene>
<feature type="non-terminal residue" evidence="2">
    <location>
        <position position="448"/>
    </location>
</feature>
<reference evidence="2 3" key="1">
    <citation type="submission" date="2024-09" db="EMBL/GenBank/DDBJ databases">
        <authorList>
            <person name="Sun Q."/>
            <person name="Mori K."/>
        </authorList>
    </citation>
    <scope>NUCLEOTIDE SEQUENCE [LARGE SCALE GENOMIC DNA]</scope>
    <source>
        <strain evidence="2 3">TBRC 2205</strain>
    </source>
</reference>
<dbReference type="InterPro" id="IPR012341">
    <property type="entry name" value="6hp_glycosidase-like_sf"/>
</dbReference>
<name>A0ABV6P8D4_9ACTN</name>
<dbReference type="EMBL" id="JBHLUE010000036">
    <property type="protein sequence ID" value="MFC0568548.1"/>
    <property type="molecule type" value="Genomic_DNA"/>
</dbReference>
<evidence type="ECO:0000259" key="1">
    <source>
        <dbReference type="Pfam" id="PF14742"/>
    </source>
</evidence>
<dbReference type="Gene3D" id="1.50.10.10">
    <property type="match status" value="1"/>
</dbReference>
<evidence type="ECO:0000313" key="2">
    <source>
        <dbReference type="EMBL" id="MFC0568548.1"/>
    </source>
</evidence>
<dbReference type="Pfam" id="PF14742">
    <property type="entry name" value="GDE_N_bis"/>
    <property type="match status" value="1"/>
</dbReference>
<proteinExistence type="predicted"/>
<dbReference type="Proteomes" id="UP001589894">
    <property type="component" value="Unassembled WGS sequence"/>
</dbReference>
<sequence length="448" mass="50918">MNEGAIYDYVSIINGNSFLLSNDVGDVCPSGDMPTGLFSYDTRFLSQWELTVNGQHLHPLSVDDLQHFEARFFLVPGTATHYIDAQVSVIRHRWVGGSFDEELTVLNHSEDPIELRLRVDVASDFADLVQLREEHPPARAGTVRTHADQESLRISYERDTFFRESIVTSTSPATIDERGLTFDVRIGPHDSWVTGLHVATLVRGSRGRDIRASLKAFRNRPEPGMQEELDRWLSDAPKLTSNPSKLQRVYRRSLVDLAALRYSTLAVHERVPAAGMPWFMTLFGRDGLLTCLQTLGFTPELAAPTLRALANGRGVHLDDFRDEEPGKMIYAMRYGESAAFNEKPYSPYYGAADSTPLFVILLDEYERWSGDVALVRELEFEAREALRWIDEYADLMGNGYVWYERRNTRNGLENQCWKDSWDSISYHDGRLPGFPRATCELQGYAYDA</sequence>
<accession>A0ABV6P8D4</accession>
<dbReference type="InterPro" id="IPR032856">
    <property type="entry name" value="GDE_N_bis"/>
</dbReference>